<dbReference type="AlphaFoldDB" id="J9GI00"/>
<proteinExistence type="predicted"/>
<reference evidence="1" key="1">
    <citation type="journal article" date="2012" name="PLoS ONE">
        <title>Gene sets for utilization of primary and secondary nutrition supplies in the distal gut of endangered iberian lynx.</title>
        <authorList>
            <person name="Alcaide M."/>
            <person name="Messina E."/>
            <person name="Richter M."/>
            <person name="Bargiela R."/>
            <person name="Peplies J."/>
            <person name="Huws S.A."/>
            <person name="Newbold C.J."/>
            <person name="Golyshin P.N."/>
            <person name="Simon M.A."/>
            <person name="Lopez G."/>
            <person name="Yakimov M.M."/>
            <person name="Ferrer M."/>
        </authorList>
    </citation>
    <scope>NUCLEOTIDE SEQUENCE</scope>
</reference>
<comment type="caution">
    <text evidence="1">The sequence shown here is derived from an EMBL/GenBank/DDBJ whole genome shotgun (WGS) entry which is preliminary data.</text>
</comment>
<protein>
    <submittedName>
        <fullName evidence="1">Uncharacterized protein</fullName>
    </submittedName>
</protein>
<accession>J9GI00</accession>
<dbReference type="EMBL" id="AMCI01003970">
    <property type="protein sequence ID" value="EJW99104.1"/>
    <property type="molecule type" value="Genomic_DNA"/>
</dbReference>
<evidence type="ECO:0000313" key="1">
    <source>
        <dbReference type="EMBL" id="EJW99104.1"/>
    </source>
</evidence>
<gene>
    <name evidence="1" type="ORF">EVA_12787</name>
</gene>
<name>J9GI00_9ZZZZ</name>
<organism evidence="1">
    <name type="scientific">gut metagenome</name>
    <dbReference type="NCBI Taxonomy" id="749906"/>
    <lineage>
        <taxon>unclassified sequences</taxon>
        <taxon>metagenomes</taxon>
        <taxon>organismal metagenomes</taxon>
    </lineage>
</organism>
<sequence length="35" mass="4040">MSLFNLKSEVLHGGKISVTFRQMLNSYHKKPPGFF</sequence>